<feature type="compositionally biased region" description="Basic and acidic residues" evidence="2">
    <location>
        <begin position="414"/>
        <end position="424"/>
    </location>
</feature>
<dbReference type="EMBL" id="MU853992">
    <property type="protein sequence ID" value="KAK3934422.1"/>
    <property type="molecule type" value="Genomic_DNA"/>
</dbReference>
<dbReference type="Gene3D" id="1.20.58.1070">
    <property type="match status" value="1"/>
</dbReference>
<feature type="region of interest" description="Disordered" evidence="2">
    <location>
        <begin position="1"/>
        <end position="69"/>
    </location>
</feature>
<dbReference type="AlphaFoldDB" id="A0AAN6MYW3"/>
<proteinExistence type="inferred from homology"/>
<dbReference type="PANTHER" id="PTHR12794">
    <property type="entry name" value="GEMIN2"/>
    <property type="match status" value="1"/>
</dbReference>
<evidence type="ECO:0000256" key="2">
    <source>
        <dbReference type="SAM" id="MobiDB-lite"/>
    </source>
</evidence>
<keyword evidence="4" id="KW-1185">Reference proteome</keyword>
<name>A0AAN6MYW3_9PEZI</name>
<gene>
    <name evidence="3" type="ORF">QBC46DRAFT_399861</name>
</gene>
<dbReference type="Pfam" id="PF04938">
    <property type="entry name" value="SIP1"/>
    <property type="match status" value="1"/>
</dbReference>
<feature type="region of interest" description="Disordered" evidence="2">
    <location>
        <begin position="328"/>
        <end position="458"/>
    </location>
</feature>
<feature type="compositionally biased region" description="Acidic residues" evidence="2">
    <location>
        <begin position="328"/>
        <end position="341"/>
    </location>
</feature>
<evidence type="ECO:0000313" key="4">
    <source>
        <dbReference type="Proteomes" id="UP001303473"/>
    </source>
</evidence>
<protein>
    <submittedName>
        <fullName evidence="3">Uncharacterized protein</fullName>
    </submittedName>
</protein>
<organism evidence="3 4">
    <name type="scientific">Diplogelasinospora grovesii</name>
    <dbReference type="NCBI Taxonomy" id="303347"/>
    <lineage>
        <taxon>Eukaryota</taxon>
        <taxon>Fungi</taxon>
        <taxon>Dikarya</taxon>
        <taxon>Ascomycota</taxon>
        <taxon>Pezizomycotina</taxon>
        <taxon>Sordariomycetes</taxon>
        <taxon>Sordariomycetidae</taxon>
        <taxon>Sordariales</taxon>
        <taxon>Diplogelasinosporaceae</taxon>
        <taxon>Diplogelasinospora</taxon>
    </lineage>
</organism>
<dbReference type="InterPro" id="IPR035426">
    <property type="entry name" value="Gemin2/Brr1"/>
</dbReference>
<sequence>MGSKRGHAALSYSDTEESPPQPANKRPRAQPSSLKPKAQEAKTDATYGQRSFFPGLEEPVVHSDEEVDYEDEGDALAYLKSVRQEASGIPHLLVAPRAGPQLPPHLAGTDGDEEVDRSIYNTGIGDSRGYYHDGTYLAAPDPEPSPELEEGELYDDHEDLAAAKNQAKAAAELREAYFESLISRFTALREQLHQDPPPEAVAALDRDHGTTVAPFGPYSSTFLVWSERLRYTDPHPAQIASIDRGGAIRILRVILGGKFFRRGYELRERTSRWIWALLARLPNRGELDCTQISWIREMGKRAVLIMVSIAEMSALREEVEDDLEGELVEDDGDHHDDDEEVTAPKAGVNEEEDGAQRGDPTSREPDAQFNGEETGQEPDIGTDGAPPPPEVDEDGEMDMDLEDGEVSDAPATSKDMDADIEAVKARLLARLEQSETPEEPAPESRGEAPAAAGSDGGQLFDQTRARVNMRATLTMILTVAGEFYGQRDLLEFRDPFAGL</sequence>
<dbReference type="GO" id="GO:0032797">
    <property type="term" value="C:SMN complex"/>
    <property type="evidence" value="ECO:0007669"/>
    <property type="project" value="TreeGrafter"/>
</dbReference>
<feature type="compositionally biased region" description="Basic and acidic residues" evidence="2">
    <location>
        <begin position="354"/>
        <end position="366"/>
    </location>
</feature>
<dbReference type="PANTHER" id="PTHR12794:SF0">
    <property type="entry name" value="GEM-ASSOCIATED PROTEIN 2"/>
    <property type="match status" value="1"/>
</dbReference>
<dbReference type="GO" id="GO:0005634">
    <property type="term" value="C:nucleus"/>
    <property type="evidence" value="ECO:0007669"/>
    <property type="project" value="TreeGrafter"/>
</dbReference>
<evidence type="ECO:0000313" key="3">
    <source>
        <dbReference type="EMBL" id="KAK3934422.1"/>
    </source>
</evidence>
<comment type="similarity">
    <text evidence="1">Belongs to the gemin-2 family.</text>
</comment>
<feature type="compositionally biased region" description="Acidic residues" evidence="2">
    <location>
        <begin position="390"/>
        <end position="406"/>
    </location>
</feature>
<dbReference type="Proteomes" id="UP001303473">
    <property type="component" value="Unassembled WGS sequence"/>
</dbReference>
<accession>A0AAN6MYW3</accession>
<evidence type="ECO:0000256" key="1">
    <source>
        <dbReference type="ARBA" id="ARBA00025758"/>
    </source>
</evidence>
<dbReference type="GO" id="GO:0000387">
    <property type="term" value="P:spliceosomal snRNP assembly"/>
    <property type="evidence" value="ECO:0007669"/>
    <property type="project" value="InterPro"/>
</dbReference>
<comment type="caution">
    <text evidence="3">The sequence shown here is derived from an EMBL/GenBank/DDBJ whole genome shotgun (WGS) entry which is preliminary data.</text>
</comment>
<reference evidence="4" key="1">
    <citation type="journal article" date="2023" name="Mol. Phylogenet. Evol.">
        <title>Genome-scale phylogeny and comparative genomics of the fungal order Sordariales.</title>
        <authorList>
            <person name="Hensen N."/>
            <person name="Bonometti L."/>
            <person name="Westerberg I."/>
            <person name="Brannstrom I.O."/>
            <person name="Guillou S."/>
            <person name="Cros-Aarteil S."/>
            <person name="Calhoun S."/>
            <person name="Haridas S."/>
            <person name="Kuo A."/>
            <person name="Mondo S."/>
            <person name="Pangilinan J."/>
            <person name="Riley R."/>
            <person name="LaButti K."/>
            <person name="Andreopoulos B."/>
            <person name="Lipzen A."/>
            <person name="Chen C."/>
            <person name="Yan M."/>
            <person name="Daum C."/>
            <person name="Ng V."/>
            <person name="Clum A."/>
            <person name="Steindorff A."/>
            <person name="Ohm R.A."/>
            <person name="Martin F."/>
            <person name="Silar P."/>
            <person name="Natvig D.O."/>
            <person name="Lalanne C."/>
            <person name="Gautier V."/>
            <person name="Ament-Velasquez S.L."/>
            <person name="Kruys A."/>
            <person name="Hutchinson M.I."/>
            <person name="Powell A.J."/>
            <person name="Barry K."/>
            <person name="Miller A.N."/>
            <person name="Grigoriev I.V."/>
            <person name="Debuchy R."/>
            <person name="Gladieux P."/>
            <person name="Hiltunen Thoren M."/>
            <person name="Johannesson H."/>
        </authorList>
    </citation>
    <scope>NUCLEOTIDE SEQUENCE [LARGE SCALE GENOMIC DNA]</scope>
    <source>
        <strain evidence="4">CBS 340.73</strain>
    </source>
</reference>